<protein>
    <submittedName>
        <fullName evidence="1">Uncharacterized protein</fullName>
    </submittedName>
</protein>
<reference evidence="1" key="1">
    <citation type="submission" date="2014-09" db="EMBL/GenBank/DDBJ databases">
        <authorList>
            <person name="Magalhaes I.L.F."/>
            <person name="Oliveira U."/>
            <person name="Santos F.R."/>
            <person name="Vidigal T.H.D.A."/>
            <person name="Brescovit A.D."/>
            <person name="Santos A.J."/>
        </authorList>
    </citation>
    <scope>NUCLEOTIDE SEQUENCE</scope>
    <source>
        <tissue evidence="1">Shoot tissue taken approximately 20 cm above the soil surface</tissue>
    </source>
</reference>
<sequence>MLFIIKMFCN</sequence>
<reference evidence="1" key="2">
    <citation type="journal article" date="2015" name="Data Brief">
        <title>Shoot transcriptome of the giant reed, Arundo donax.</title>
        <authorList>
            <person name="Barrero R.A."/>
            <person name="Guerrero F.D."/>
            <person name="Moolhuijzen P."/>
            <person name="Goolsby J.A."/>
            <person name="Tidwell J."/>
            <person name="Bellgard S.E."/>
            <person name="Bellgard M.I."/>
        </authorList>
    </citation>
    <scope>NUCLEOTIDE SEQUENCE</scope>
    <source>
        <tissue evidence="1">Shoot tissue taken approximately 20 cm above the soil surface</tissue>
    </source>
</reference>
<proteinExistence type="predicted"/>
<evidence type="ECO:0000313" key="1">
    <source>
        <dbReference type="EMBL" id="JAE26294.1"/>
    </source>
</evidence>
<dbReference type="EMBL" id="GBRH01171602">
    <property type="protein sequence ID" value="JAE26294.1"/>
    <property type="molecule type" value="Transcribed_RNA"/>
</dbReference>
<name>A0A0A9GS93_ARUDO</name>
<organism evidence="1">
    <name type="scientific">Arundo donax</name>
    <name type="common">Giant reed</name>
    <name type="synonym">Donax arundinaceus</name>
    <dbReference type="NCBI Taxonomy" id="35708"/>
    <lineage>
        <taxon>Eukaryota</taxon>
        <taxon>Viridiplantae</taxon>
        <taxon>Streptophyta</taxon>
        <taxon>Embryophyta</taxon>
        <taxon>Tracheophyta</taxon>
        <taxon>Spermatophyta</taxon>
        <taxon>Magnoliopsida</taxon>
        <taxon>Liliopsida</taxon>
        <taxon>Poales</taxon>
        <taxon>Poaceae</taxon>
        <taxon>PACMAD clade</taxon>
        <taxon>Arundinoideae</taxon>
        <taxon>Arundineae</taxon>
        <taxon>Arundo</taxon>
    </lineage>
</organism>
<accession>A0A0A9GS93</accession>